<evidence type="ECO:0000259" key="1">
    <source>
        <dbReference type="PROSITE" id="PS50104"/>
    </source>
</evidence>
<dbReference type="PANTHER" id="PTHR16253">
    <property type="entry name" value="TETRATRICOPEPTIDE REPEAT PROTEIN 22"/>
    <property type="match status" value="1"/>
</dbReference>
<dbReference type="RefSeq" id="WP_139679379.1">
    <property type="nucleotide sequence ID" value="NZ_VDMN01000011.1"/>
</dbReference>
<dbReference type="Proteomes" id="UP000311605">
    <property type="component" value="Unassembled WGS sequence"/>
</dbReference>
<dbReference type="SUPFAM" id="SSF52200">
    <property type="entry name" value="Toll/Interleukin receptor TIR domain"/>
    <property type="match status" value="1"/>
</dbReference>
<gene>
    <name evidence="2" type="ORF">FHP24_27150</name>
</gene>
<dbReference type="Pfam" id="PF13676">
    <property type="entry name" value="TIR_2"/>
    <property type="match status" value="1"/>
</dbReference>
<keyword evidence="3" id="KW-1185">Reference proteome</keyword>
<dbReference type="PANTHER" id="PTHR16253:SF0">
    <property type="entry name" value="TETRATRICOPEPTIDE REPEAT PROTEIN 22"/>
    <property type="match status" value="1"/>
</dbReference>
<dbReference type="GO" id="GO:0007165">
    <property type="term" value="P:signal transduction"/>
    <property type="evidence" value="ECO:0007669"/>
    <property type="project" value="InterPro"/>
</dbReference>
<dbReference type="Gene3D" id="3.40.50.10140">
    <property type="entry name" value="Toll/interleukin-1 receptor homology (TIR) domain"/>
    <property type="match status" value="1"/>
</dbReference>
<sequence>MPIFISHSHQDKDFVDNLAKMLVVAKHHVWVDRWELKLGDSLTSRIQESLTGSSAILVILSKSSVASEWCKRELNAGLIRELEEKNTIVMPVVIDDCSIPLFLRDKLYANFNKDPDEAFNLIDSSLARISNPTMSRFLQPEHKTDYAFDWRSAPANELHDGWLLRWTFIDHADSMEFSILSECRIYAPKDAEEAFFRAARNGRQIEFGRDVLAAIGAILDRKPLVENIEDNLPKFVAFQVKCMGQSFAVQYNYRRLGVDQGTDTIVYLDNHVKLAMDYMNSVIGGGQ</sequence>
<dbReference type="OrthoDB" id="4774809at2"/>
<accession>A0A5C4XBS0</accession>
<keyword evidence="2" id="KW-0675">Receptor</keyword>
<dbReference type="InterPro" id="IPR035897">
    <property type="entry name" value="Toll_tir_struct_dom_sf"/>
</dbReference>
<protein>
    <submittedName>
        <fullName evidence="2">Toll/interleukin-1 receptor domain-containing protein</fullName>
    </submittedName>
</protein>
<dbReference type="EMBL" id="VDMN01000011">
    <property type="protein sequence ID" value="TNM59854.1"/>
    <property type="molecule type" value="Genomic_DNA"/>
</dbReference>
<dbReference type="AlphaFoldDB" id="A0A5C4XBS0"/>
<dbReference type="InterPro" id="IPR042342">
    <property type="entry name" value="TTC22"/>
</dbReference>
<dbReference type="SMART" id="SM00255">
    <property type="entry name" value="TIR"/>
    <property type="match status" value="1"/>
</dbReference>
<comment type="caution">
    <text evidence="2">The sequence shown here is derived from an EMBL/GenBank/DDBJ whole genome shotgun (WGS) entry which is preliminary data.</text>
</comment>
<evidence type="ECO:0000313" key="3">
    <source>
        <dbReference type="Proteomes" id="UP000311605"/>
    </source>
</evidence>
<organism evidence="2 3">
    <name type="scientific">Aliirhizobium smilacinae</name>
    <dbReference type="NCBI Taxonomy" id="1395944"/>
    <lineage>
        <taxon>Bacteria</taxon>
        <taxon>Pseudomonadati</taxon>
        <taxon>Pseudomonadota</taxon>
        <taxon>Alphaproteobacteria</taxon>
        <taxon>Hyphomicrobiales</taxon>
        <taxon>Rhizobiaceae</taxon>
        <taxon>Aliirhizobium</taxon>
    </lineage>
</organism>
<dbReference type="PROSITE" id="PS50104">
    <property type="entry name" value="TIR"/>
    <property type="match status" value="1"/>
</dbReference>
<name>A0A5C4XBS0_9HYPH</name>
<reference evidence="2 3" key="1">
    <citation type="submission" date="2019-06" db="EMBL/GenBank/DDBJ databases">
        <title>The draft genome of Rhizobium smilacinae PTYR-5.</title>
        <authorList>
            <person name="Liu L."/>
            <person name="Li L."/>
            <person name="Zhang X."/>
        </authorList>
    </citation>
    <scope>NUCLEOTIDE SEQUENCE [LARGE SCALE GENOMIC DNA]</scope>
    <source>
        <strain evidence="2 3">PTYR-5</strain>
    </source>
</reference>
<proteinExistence type="predicted"/>
<dbReference type="InterPro" id="IPR000157">
    <property type="entry name" value="TIR_dom"/>
</dbReference>
<feature type="domain" description="TIR" evidence="1">
    <location>
        <begin position="1"/>
        <end position="130"/>
    </location>
</feature>
<evidence type="ECO:0000313" key="2">
    <source>
        <dbReference type="EMBL" id="TNM59854.1"/>
    </source>
</evidence>